<dbReference type="PANTHER" id="PTHR43283">
    <property type="entry name" value="BETA-LACTAMASE-RELATED"/>
    <property type="match status" value="1"/>
</dbReference>
<feature type="domain" description="Beta-lactamase-related" evidence="2">
    <location>
        <begin position="36"/>
        <end position="165"/>
    </location>
</feature>
<dbReference type="SUPFAM" id="SSF56601">
    <property type="entry name" value="beta-lactamase/transpeptidase-like"/>
    <property type="match status" value="1"/>
</dbReference>
<reference evidence="3" key="1">
    <citation type="submission" date="2019-08" db="EMBL/GenBank/DDBJ databases">
        <authorList>
            <person name="Kucharzyk K."/>
            <person name="Murdoch R.W."/>
            <person name="Higgins S."/>
            <person name="Loffler F."/>
        </authorList>
    </citation>
    <scope>NUCLEOTIDE SEQUENCE</scope>
</reference>
<name>A0A645F676_9ZZZZ</name>
<organism evidence="3">
    <name type="scientific">bioreactor metagenome</name>
    <dbReference type="NCBI Taxonomy" id="1076179"/>
    <lineage>
        <taxon>unclassified sequences</taxon>
        <taxon>metagenomes</taxon>
        <taxon>ecological metagenomes</taxon>
    </lineage>
</organism>
<sequence>MNHTGYNPKKDTRLLGMNSAVTEYNESCNGYIEGIVHDENARYQGGVSANAGVFSTVDDLIKFAVMLSNRGKYSNKIYLNKRTFELAITDHTPQKGDSRGLGFELYDGGLFPTGDLFSPLSYGHNGFTGTSLYVDRETGFFMIFLTNRVHFTRESSALYRLRRAVANSAISEYLRGM</sequence>
<dbReference type="GO" id="GO:0016787">
    <property type="term" value="F:hydrolase activity"/>
    <property type="evidence" value="ECO:0007669"/>
    <property type="project" value="UniProtKB-KW"/>
</dbReference>
<protein>
    <recommendedName>
        <fullName evidence="2">Beta-lactamase-related domain-containing protein</fullName>
    </recommendedName>
</protein>
<keyword evidence="1" id="KW-0378">Hydrolase</keyword>
<dbReference type="InterPro" id="IPR012338">
    <property type="entry name" value="Beta-lactam/transpept-like"/>
</dbReference>
<dbReference type="Gene3D" id="3.40.710.10">
    <property type="entry name" value="DD-peptidase/beta-lactamase superfamily"/>
    <property type="match status" value="1"/>
</dbReference>
<dbReference type="EMBL" id="VSSQ01055483">
    <property type="protein sequence ID" value="MPN09380.1"/>
    <property type="molecule type" value="Genomic_DNA"/>
</dbReference>
<dbReference type="InterPro" id="IPR050789">
    <property type="entry name" value="Diverse_Enzym_Activities"/>
</dbReference>
<evidence type="ECO:0000259" key="2">
    <source>
        <dbReference type="Pfam" id="PF00144"/>
    </source>
</evidence>
<dbReference type="InterPro" id="IPR001466">
    <property type="entry name" value="Beta-lactam-related"/>
</dbReference>
<evidence type="ECO:0000313" key="3">
    <source>
        <dbReference type="EMBL" id="MPN09380.1"/>
    </source>
</evidence>
<dbReference type="AlphaFoldDB" id="A0A645F676"/>
<dbReference type="Pfam" id="PF00144">
    <property type="entry name" value="Beta-lactamase"/>
    <property type="match status" value="1"/>
</dbReference>
<proteinExistence type="predicted"/>
<evidence type="ECO:0000256" key="1">
    <source>
        <dbReference type="ARBA" id="ARBA00022801"/>
    </source>
</evidence>
<dbReference type="PANTHER" id="PTHR43283:SF11">
    <property type="entry name" value="BETA-LACTAMASE-RELATED DOMAIN-CONTAINING PROTEIN"/>
    <property type="match status" value="1"/>
</dbReference>
<gene>
    <name evidence="3" type="ORF">SDC9_156669</name>
</gene>
<comment type="caution">
    <text evidence="3">The sequence shown here is derived from an EMBL/GenBank/DDBJ whole genome shotgun (WGS) entry which is preliminary data.</text>
</comment>
<accession>A0A645F676</accession>